<keyword evidence="3" id="KW-0378">Hydrolase</keyword>
<dbReference type="SUPFAM" id="SSF54001">
    <property type="entry name" value="Cysteine proteinases"/>
    <property type="match status" value="1"/>
</dbReference>
<accession>B9XDG1</accession>
<dbReference type="InterPro" id="IPR032876">
    <property type="entry name" value="J_dom"/>
</dbReference>
<dbReference type="InterPro" id="IPR000064">
    <property type="entry name" value="NLP_P60_dom"/>
</dbReference>
<dbReference type="Gene3D" id="3.90.1720.10">
    <property type="entry name" value="endopeptidase domain like (from Nostoc punctiforme)"/>
    <property type="match status" value="1"/>
</dbReference>
<sequence>MLSTLQGVPVPSVFIRVHLRLKKFMQLIDKTYCGLPWKDGGRSRSGLDCAGLAQLWLTEQMGLNFTVPPTGPEPDAEKLFNPIYKAGALERGDVVFFRVGKSGRVCHVATYLGDNRYLHILKGSVSRMETGTTLMERIGLKVAGAISARDAETLCLALRDKHLGDPIDWVIVALLVISIALSAASAFLLRPKLGQLRNQTGRYGFDSLFTQSTSELPLPDVLGAVTIAGNSPFQSLIDKSQTPTDTTQQKANKVVVLCSGPIEDITANGVVAKINGLQYNNPFFYKANPDRGLYQNPIQDKTNAVSGTIGADLNRPSFTNYFGQHDIAIAHDVRAHFDRGFPVYGFSGSAYMVFRLIDSTKFPSFNLNVTVKGRQFRKFDANGFTVTTVTGESLTGADGSKVRFKLAHWDIKDVSNLTVNGTAYSQISATSQTGNVYQLNKTKGFVEFITAPASSATISITYTCYPRVWSANPAVHLVYLLTEKLRGKGFDESKINWPAADALQDYCDASVTWVNSSGTYTRPRYQCNYILDSKKPIQDHIRAVLDSCYAYLFLGQGKFVMKARKAETSVMDFDESNILADSFSSEKIDRSGRCNRIHVFFHSADTLNAETEIIRDDINDQQSRADRVGDNGIVEETLRVPAVTDQPQAERFGEQILREEVNTRWTCEFKTNIKGLALEPGDVITVTHSSQPAWNQKLFRIEEFTYDDQDRCTLSCSEYFDGAYI</sequence>
<evidence type="ECO:0000256" key="1">
    <source>
        <dbReference type="ARBA" id="ARBA00007074"/>
    </source>
</evidence>
<evidence type="ECO:0000256" key="4">
    <source>
        <dbReference type="ARBA" id="ARBA00022807"/>
    </source>
</evidence>
<comment type="caution">
    <text evidence="6">The sequence shown here is derived from an EMBL/GenBank/DDBJ whole genome shotgun (WGS) entry which is preliminary data.</text>
</comment>
<dbReference type="InterPro" id="IPR038765">
    <property type="entry name" value="Papain-like_cys_pep_sf"/>
</dbReference>
<evidence type="ECO:0000259" key="5">
    <source>
        <dbReference type="PROSITE" id="PS51935"/>
    </source>
</evidence>
<keyword evidence="7" id="KW-1185">Reference proteome</keyword>
<protein>
    <submittedName>
        <fullName evidence="6">NLP/P60 protein</fullName>
    </submittedName>
</protein>
<dbReference type="GO" id="GO:0006508">
    <property type="term" value="P:proteolysis"/>
    <property type="evidence" value="ECO:0007669"/>
    <property type="project" value="UniProtKB-KW"/>
</dbReference>
<organism evidence="6 7">
    <name type="scientific">Pedosphaera parvula (strain Ellin514)</name>
    <dbReference type="NCBI Taxonomy" id="320771"/>
    <lineage>
        <taxon>Bacteria</taxon>
        <taxon>Pseudomonadati</taxon>
        <taxon>Verrucomicrobiota</taxon>
        <taxon>Pedosphaerae</taxon>
        <taxon>Pedosphaerales</taxon>
        <taxon>Pedosphaeraceae</taxon>
        <taxon>Pedosphaera</taxon>
    </lineage>
</organism>
<dbReference type="Pfam" id="PF13550">
    <property type="entry name" value="Phage-tail_3"/>
    <property type="match status" value="1"/>
</dbReference>
<dbReference type="GO" id="GO:0008234">
    <property type="term" value="F:cysteine-type peptidase activity"/>
    <property type="evidence" value="ECO:0007669"/>
    <property type="project" value="UniProtKB-KW"/>
</dbReference>
<evidence type="ECO:0000313" key="7">
    <source>
        <dbReference type="Proteomes" id="UP000003688"/>
    </source>
</evidence>
<dbReference type="STRING" id="320771.Cflav_PD6382"/>
<comment type="similarity">
    <text evidence="1">Belongs to the peptidase C40 family.</text>
</comment>
<gene>
    <name evidence="6" type="ORF">Cflav_PD6382</name>
</gene>
<evidence type="ECO:0000313" key="6">
    <source>
        <dbReference type="EMBL" id="EEF62107.1"/>
    </source>
</evidence>
<keyword evidence="4" id="KW-0788">Thiol protease</keyword>
<proteinExistence type="inferred from homology"/>
<evidence type="ECO:0000256" key="3">
    <source>
        <dbReference type="ARBA" id="ARBA00022801"/>
    </source>
</evidence>
<dbReference type="AlphaFoldDB" id="B9XDG1"/>
<dbReference type="PROSITE" id="PS51935">
    <property type="entry name" value="NLPC_P60"/>
    <property type="match status" value="1"/>
</dbReference>
<feature type="domain" description="NlpC/P60" evidence="5">
    <location>
        <begin position="18"/>
        <end position="152"/>
    </location>
</feature>
<reference evidence="6 7" key="1">
    <citation type="journal article" date="2011" name="J. Bacteriol.">
        <title>Genome sequence of 'Pedosphaera parvula' Ellin514, an aerobic Verrucomicrobial isolate from pasture soil.</title>
        <authorList>
            <person name="Kant R."/>
            <person name="van Passel M.W."/>
            <person name="Sangwan P."/>
            <person name="Palva A."/>
            <person name="Lucas S."/>
            <person name="Copeland A."/>
            <person name="Lapidus A."/>
            <person name="Glavina Del Rio T."/>
            <person name="Dalin E."/>
            <person name="Tice H."/>
            <person name="Bruce D."/>
            <person name="Goodwin L."/>
            <person name="Pitluck S."/>
            <person name="Chertkov O."/>
            <person name="Larimer F.W."/>
            <person name="Land M.L."/>
            <person name="Hauser L."/>
            <person name="Brettin T.S."/>
            <person name="Detter J.C."/>
            <person name="Han S."/>
            <person name="de Vos W.M."/>
            <person name="Janssen P.H."/>
            <person name="Smidt H."/>
        </authorList>
    </citation>
    <scope>NUCLEOTIDE SEQUENCE [LARGE SCALE GENOMIC DNA]</scope>
    <source>
        <strain evidence="6 7">Ellin514</strain>
    </source>
</reference>
<dbReference type="Proteomes" id="UP000003688">
    <property type="component" value="Unassembled WGS sequence"/>
</dbReference>
<keyword evidence="2" id="KW-0645">Protease</keyword>
<evidence type="ECO:0000256" key="2">
    <source>
        <dbReference type="ARBA" id="ARBA00022670"/>
    </source>
</evidence>
<dbReference type="EMBL" id="ABOX02000006">
    <property type="protein sequence ID" value="EEF62107.1"/>
    <property type="molecule type" value="Genomic_DNA"/>
</dbReference>
<dbReference type="Pfam" id="PF00877">
    <property type="entry name" value="NLPC_P60"/>
    <property type="match status" value="1"/>
</dbReference>
<name>B9XDG1_PEDPL</name>